<protein>
    <submittedName>
        <fullName evidence="1">Uncharacterized protein</fullName>
    </submittedName>
</protein>
<reference evidence="1" key="2">
    <citation type="submission" date="2018-03" db="EMBL/GenBank/DDBJ databases">
        <title>The Triticum urartu genome reveals the dynamic nature of wheat genome evolution.</title>
        <authorList>
            <person name="Ling H."/>
            <person name="Ma B."/>
            <person name="Shi X."/>
            <person name="Liu H."/>
            <person name="Dong L."/>
            <person name="Sun H."/>
            <person name="Cao Y."/>
            <person name="Gao Q."/>
            <person name="Zheng S."/>
            <person name="Li Y."/>
            <person name="Yu Y."/>
            <person name="Du H."/>
            <person name="Qi M."/>
            <person name="Li Y."/>
            <person name="Yu H."/>
            <person name="Cui Y."/>
            <person name="Wang N."/>
            <person name="Chen C."/>
            <person name="Wu H."/>
            <person name="Zhao Y."/>
            <person name="Zhang J."/>
            <person name="Li Y."/>
            <person name="Zhou W."/>
            <person name="Zhang B."/>
            <person name="Hu W."/>
            <person name="Eijk M."/>
            <person name="Tang J."/>
            <person name="Witsenboer H."/>
            <person name="Zhao S."/>
            <person name="Li Z."/>
            <person name="Zhang A."/>
            <person name="Wang D."/>
            <person name="Liang C."/>
        </authorList>
    </citation>
    <scope>NUCLEOTIDE SEQUENCE [LARGE SCALE GENOMIC DNA]</scope>
    <source>
        <strain evidence="1">cv. G1812</strain>
    </source>
</reference>
<dbReference type="Gramene" id="TuG1812G0600001399.01.T01">
    <property type="protein sequence ID" value="TuG1812G0600001399.01.T01.cds405182"/>
    <property type="gene ID" value="TuG1812G0600001399.01"/>
</dbReference>
<name>A0A8R7QRD3_TRIUA</name>
<evidence type="ECO:0000313" key="2">
    <source>
        <dbReference type="Proteomes" id="UP000015106"/>
    </source>
</evidence>
<proteinExistence type="predicted"/>
<sequence length="120" mass="13247">MSRGFILPKDVVLAVPRRLQGLEEGDNGTAVSLADLRVDGGPAVDTLVVDRADGLAGRERHERVDVLLSDQLHLLPVLEDDHSPLVIGSSLRRLLGFRHRSLRFREIRLAEVHGLQAIYG</sequence>
<dbReference type="AlphaFoldDB" id="A0A8R7QRD3"/>
<reference evidence="2" key="1">
    <citation type="journal article" date="2013" name="Nature">
        <title>Draft genome of the wheat A-genome progenitor Triticum urartu.</title>
        <authorList>
            <person name="Ling H.Q."/>
            <person name="Zhao S."/>
            <person name="Liu D."/>
            <person name="Wang J."/>
            <person name="Sun H."/>
            <person name="Zhang C."/>
            <person name="Fan H."/>
            <person name="Li D."/>
            <person name="Dong L."/>
            <person name="Tao Y."/>
            <person name="Gao C."/>
            <person name="Wu H."/>
            <person name="Li Y."/>
            <person name="Cui Y."/>
            <person name="Guo X."/>
            <person name="Zheng S."/>
            <person name="Wang B."/>
            <person name="Yu K."/>
            <person name="Liang Q."/>
            <person name="Yang W."/>
            <person name="Lou X."/>
            <person name="Chen J."/>
            <person name="Feng M."/>
            <person name="Jian J."/>
            <person name="Zhang X."/>
            <person name="Luo G."/>
            <person name="Jiang Y."/>
            <person name="Liu J."/>
            <person name="Wang Z."/>
            <person name="Sha Y."/>
            <person name="Zhang B."/>
            <person name="Wu H."/>
            <person name="Tang D."/>
            <person name="Shen Q."/>
            <person name="Xue P."/>
            <person name="Zou S."/>
            <person name="Wang X."/>
            <person name="Liu X."/>
            <person name="Wang F."/>
            <person name="Yang Y."/>
            <person name="An X."/>
            <person name="Dong Z."/>
            <person name="Zhang K."/>
            <person name="Zhang X."/>
            <person name="Luo M.C."/>
            <person name="Dvorak J."/>
            <person name="Tong Y."/>
            <person name="Wang J."/>
            <person name="Yang H."/>
            <person name="Li Z."/>
            <person name="Wang D."/>
            <person name="Zhang A."/>
            <person name="Wang J."/>
        </authorList>
    </citation>
    <scope>NUCLEOTIDE SEQUENCE</scope>
    <source>
        <strain evidence="2">cv. G1812</strain>
    </source>
</reference>
<dbReference type="Proteomes" id="UP000015106">
    <property type="component" value="Chromosome 6"/>
</dbReference>
<organism evidence="1 2">
    <name type="scientific">Triticum urartu</name>
    <name type="common">Red wild einkorn</name>
    <name type="synonym">Crithodium urartu</name>
    <dbReference type="NCBI Taxonomy" id="4572"/>
    <lineage>
        <taxon>Eukaryota</taxon>
        <taxon>Viridiplantae</taxon>
        <taxon>Streptophyta</taxon>
        <taxon>Embryophyta</taxon>
        <taxon>Tracheophyta</taxon>
        <taxon>Spermatophyta</taxon>
        <taxon>Magnoliopsida</taxon>
        <taxon>Liliopsida</taxon>
        <taxon>Poales</taxon>
        <taxon>Poaceae</taxon>
        <taxon>BOP clade</taxon>
        <taxon>Pooideae</taxon>
        <taxon>Triticodae</taxon>
        <taxon>Triticeae</taxon>
        <taxon>Triticinae</taxon>
        <taxon>Triticum</taxon>
    </lineage>
</organism>
<dbReference type="EnsemblPlants" id="TuG1812G0600001399.01.T01">
    <property type="protein sequence ID" value="TuG1812G0600001399.01.T01.cds405182"/>
    <property type="gene ID" value="TuG1812G0600001399.01"/>
</dbReference>
<keyword evidence="2" id="KW-1185">Reference proteome</keyword>
<reference evidence="1" key="3">
    <citation type="submission" date="2022-06" db="UniProtKB">
        <authorList>
            <consortium name="EnsemblPlants"/>
        </authorList>
    </citation>
    <scope>IDENTIFICATION</scope>
</reference>
<accession>A0A8R7QRD3</accession>
<evidence type="ECO:0000313" key="1">
    <source>
        <dbReference type="EnsemblPlants" id="TuG1812G0600001399.01.T01.cds405182"/>
    </source>
</evidence>